<organism evidence="3 4">
    <name type="scientific">Acropora cervicornis</name>
    <name type="common">Staghorn coral</name>
    <dbReference type="NCBI Taxonomy" id="6130"/>
    <lineage>
        <taxon>Eukaryota</taxon>
        <taxon>Metazoa</taxon>
        <taxon>Cnidaria</taxon>
        <taxon>Anthozoa</taxon>
        <taxon>Hexacorallia</taxon>
        <taxon>Scleractinia</taxon>
        <taxon>Astrocoeniina</taxon>
        <taxon>Acroporidae</taxon>
        <taxon>Acropora</taxon>
    </lineage>
</organism>
<keyword evidence="2" id="KW-0812">Transmembrane</keyword>
<keyword evidence="2" id="KW-1133">Transmembrane helix</keyword>
<dbReference type="InterPro" id="IPR008160">
    <property type="entry name" value="Collagen"/>
</dbReference>
<dbReference type="Proteomes" id="UP001249851">
    <property type="component" value="Unassembled WGS sequence"/>
</dbReference>
<dbReference type="EMBL" id="JARQWQ010000008">
    <property type="protein sequence ID" value="KAK2570405.1"/>
    <property type="molecule type" value="Genomic_DNA"/>
</dbReference>
<evidence type="ECO:0000313" key="3">
    <source>
        <dbReference type="EMBL" id="KAK2570405.1"/>
    </source>
</evidence>
<evidence type="ECO:0000256" key="2">
    <source>
        <dbReference type="SAM" id="Phobius"/>
    </source>
</evidence>
<gene>
    <name evidence="3" type="ORF">P5673_005211</name>
</gene>
<feature type="transmembrane region" description="Helical" evidence="2">
    <location>
        <begin position="12"/>
        <end position="35"/>
    </location>
</feature>
<sequence>MSKAKASDLSGMTVVMAVYFVLLCSIALLCSAGAFHTKRQISGLEGSIGPMGPPGPVGRRGPTGDPGPPGVPGVQGPPGPPAPPGPAGRK</sequence>
<protein>
    <submittedName>
        <fullName evidence="3">Uncharacterized protein</fullName>
    </submittedName>
</protein>
<reference evidence="3" key="2">
    <citation type="journal article" date="2023" name="Science">
        <title>Genomic signatures of disease resistance in endangered staghorn corals.</title>
        <authorList>
            <person name="Vollmer S.V."/>
            <person name="Selwyn J.D."/>
            <person name="Despard B.A."/>
            <person name="Roesel C.L."/>
        </authorList>
    </citation>
    <scope>NUCLEOTIDE SEQUENCE</scope>
    <source>
        <strain evidence="3">K2</strain>
    </source>
</reference>
<reference evidence="3" key="1">
    <citation type="journal article" date="2023" name="G3 (Bethesda)">
        <title>Whole genome assembly and annotation of the endangered Caribbean coral Acropora cervicornis.</title>
        <authorList>
            <person name="Selwyn J.D."/>
            <person name="Vollmer S.V."/>
        </authorList>
    </citation>
    <scope>NUCLEOTIDE SEQUENCE</scope>
    <source>
        <strain evidence="3">K2</strain>
    </source>
</reference>
<dbReference type="AlphaFoldDB" id="A0AAD9QZR4"/>
<evidence type="ECO:0000313" key="4">
    <source>
        <dbReference type="Proteomes" id="UP001249851"/>
    </source>
</evidence>
<comment type="caution">
    <text evidence="3">The sequence shown here is derived from an EMBL/GenBank/DDBJ whole genome shotgun (WGS) entry which is preliminary data.</text>
</comment>
<evidence type="ECO:0000256" key="1">
    <source>
        <dbReference type="SAM" id="MobiDB-lite"/>
    </source>
</evidence>
<dbReference type="Pfam" id="PF01391">
    <property type="entry name" value="Collagen"/>
    <property type="match status" value="1"/>
</dbReference>
<name>A0AAD9QZR4_ACRCE</name>
<feature type="region of interest" description="Disordered" evidence="1">
    <location>
        <begin position="43"/>
        <end position="90"/>
    </location>
</feature>
<keyword evidence="4" id="KW-1185">Reference proteome</keyword>
<feature type="compositionally biased region" description="Pro residues" evidence="1">
    <location>
        <begin position="65"/>
        <end position="90"/>
    </location>
</feature>
<accession>A0AAD9QZR4</accession>
<proteinExistence type="predicted"/>
<keyword evidence="2" id="KW-0472">Membrane</keyword>